<reference evidence="2" key="1">
    <citation type="journal article" date="2022" name="bioRxiv">
        <title>Sequencing and chromosome-scale assembly of the giantPleurodeles waltlgenome.</title>
        <authorList>
            <person name="Brown T."/>
            <person name="Elewa A."/>
            <person name="Iarovenko S."/>
            <person name="Subramanian E."/>
            <person name="Araus A.J."/>
            <person name="Petzold A."/>
            <person name="Susuki M."/>
            <person name="Suzuki K.-i.T."/>
            <person name="Hayashi T."/>
            <person name="Toyoda A."/>
            <person name="Oliveira C."/>
            <person name="Osipova E."/>
            <person name="Leigh N.D."/>
            <person name="Simon A."/>
            <person name="Yun M.H."/>
        </authorList>
    </citation>
    <scope>NUCLEOTIDE SEQUENCE</scope>
    <source>
        <strain evidence="2">20211129_DDA</strain>
        <tissue evidence="2">Liver</tissue>
    </source>
</reference>
<dbReference type="InterPro" id="IPR000477">
    <property type="entry name" value="RT_dom"/>
</dbReference>
<evidence type="ECO:0000313" key="3">
    <source>
        <dbReference type="Proteomes" id="UP001066276"/>
    </source>
</evidence>
<feature type="domain" description="Reverse transcriptase" evidence="1">
    <location>
        <begin position="17"/>
        <end position="113"/>
    </location>
</feature>
<dbReference type="PANTHER" id="PTHR31635">
    <property type="entry name" value="REVERSE TRANSCRIPTASE DOMAIN-CONTAINING PROTEIN-RELATED"/>
    <property type="match status" value="1"/>
</dbReference>
<comment type="caution">
    <text evidence="2">The sequence shown here is derived from an EMBL/GenBank/DDBJ whole genome shotgun (WGS) entry which is preliminary data.</text>
</comment>
<name>A0AAV7PQQ3_PLEWA</name>
<dbReference type="Pfam" id="PF00078">
    <property type="entry name" value="RVT_1"/>
    <property type="match status" value="1"/>
</dbReference>
<dbReference type="EMBL" id="JANPWB010000011">
    <property type="protein sequence ID" value="KAJ1129667.1"/>
    <property type="molecule type" value="Genomic_DNA"/>
</dbReference>
<evidence type="ECO:0000259" key="1">
    <source>
        <dbReference type="Pfam" id="PF00078"/>
    </source>
</evidence>
<proteinExistence type="predicted"/>
<dbReference type="Proteomes" id="UP001066276">
    <property type="component" value="Chromosome 7"/>
</dbReference>
<organism evidence="2 3">
    <name type="scientific">Pleurodeles waltl</name>
    <name type="common">Iberian ribbed newt</name>
    <dbReference type="NCBI Taxonomy" id="8319"/>
    <lineage>
        <taxon>Eukaryota</taxon>
        <taxon>Metazoa</taxon>
        <taxon>Chordata</taxon>
        <taxon>Craniata</taxon>
        <taxon>Vertebrata</taxon>
        <taxon>Euteleostomi</taxon>
        <taxon>Amphibia</taxon>
        <taxon>Batrachia</taxon>
        <taxon>Caudata</taxon>
        <taxon>Salamandroidea</taxon>
        <taxon>Salamandridae</taxon>
        <taxon>Pleurodelinae</taxon>
        <taxon>Pleurodeles</taxon>
    </lineage>
</organism>
<sequence length="162" mass="17883">MTKITAFVEKGEPPEEMGSYGPISFINAEAKIFTKVLAIRLAPVPPFIVSKQQHGFITGRDTTSHINIAIAAFDIVEKIGTKLAMILLDAEKAFDHVVWDCQWATMGAFGIGELRNANDGCCLRRGKTNVAAREGEHWYFNNAAICRLNRNGKRALNEASMN</sequence>
<protein>
    <recommendedName>
        <fullName evidence="1">Reverse transcriptase domain-containing protein</fullName>
    </recommendedName>
</protein>
<dbReference type="PANTHER" id="PTHR31635:SF196">
    <property type="entry name" value="REVERSE TRANSCRIPTASE DOMAIN-CONTAINING PROTEIN-RELATED"/>
    <property type="match status" value="1"/>
</dbReference>
<keyword evidence="3" id="KW-1185">Reference proteome</keyword>
<evidence type="ECO:0000313" key="2">
    <source>
        <dbReference type="EMBL" id="KAJ1129667.1"/>
    </source>
</evidence>
<accession>A0AAV7PQQ3</accession>
<dbReference type="AlphaFoldDB" id="A0AAV7PQQ3"/>
<gene>
    <name evidence="2" type="ORF">NDU88_008033</name>
</gene>